<feature type="transmembrane region" description="Helical" evidence="10">
    <location>
        <begin position="980"/>
        <end position="1004"/>
    </location>
</feature>
<dbReference type="InterPro" id="IPR046806">
    <property type="entry name" value="MrpA_C/MbhE"/>
</dbReference>
<feature type="transmembrane region" description="Helical" evidence="10">
    <location>
        <begin position="797"/>
        <end position="817"/>
    </location>
</feature>
<dbReference type="Pfam" id="PF20501">
    <property type="entry name" value="MbhE"/>
    <property type="match status" value="1"/>
</dbReference>
<feature type="transmembrane region" description="Helical" evidence="10">
    <location>
        <begin position="905"/>
        <end position="925"/>
    </location>
</feature>
<feature type="transmembrane region" description="Helical" evidence="10">
    <location>
        <begin position="343"/>
        <end position="363"/>
    </location>
</feature>
<comment type="subcellular location">
    <subcellularLocation>
        <location evidence="1">Cell membrane</location>
        <topology evidence="1">Multi-pass membrane protein</topology>
    </subcellularLocation>
    <subcellularLocation>
        <location evidence="9">Membrane</location>
        <topology evidence="9">Multi-pass membrane protein</topology>
    </subcellularLocation>
</comment>
<organism evidence="16 17">
    <name type="scientific">Enteractinococcus helveticum</name>
    <dbReference type="NCBI Taxonomy" id="1837282"/>
    <lineage>
        <taxon>Bacteria</taxon>
        <taxon>Bacillati</taxon>
        <taxon>Actinomycetota</taxon>
        <taxon>Actinomycetes</taxon>
        <taxon>Micrococcales</taxon>
        <taxon>Micrococcaceae</taxon>
    </lineage>
</organism>
<feature type="domain" description="Na+/H+ antiporter MnhB subunit-related protein" evidence="13">
    <location>
        <begin position="878"/>
        <end position="1001"/>
    </location>
</feature>
<name>A0A1B7LZQ7_9MICC</name>
<feature type="transmembrane region" description="Helical" evidence="10">
    <location>
        <begin position="143"/>
        <end position="162"/>
    </location>
</feature>
<dbReference type="AlphaFoldDB" id="A0A1B7LZQ7"/>
<keyword evidence="17" id="KW-1185">Reference proteome</keyword>
<feature type="transmembrane region" description="Helical" evidence="10">
    <location>
        <begin position="700"/>
        <end position="719"/>
    </location>
</feature>
<feature type="transmembrane region" description="Helical" evidence="10">
    <location>
        <begin position="119"/>
        <end position="137"/>
    </location>
</feature>
<feature type="transmembrane region" description="Helical" evidence="10">
    <location>
        <begin position="740"/>
        <end position="763"/>
    </location>
</feature>
<dbReference type="PRINTS" id="PR01434">
    <property type="entry name" value="NADHDHGNASE5"/>
</dbReference>
<evidence type="ECO:0000256" key="7">
    <source>
        <dbReference type="ARBA" id="ARBA00023065"/>
    </source>
</evidence>
<evidence type="ECO:0000256" key="10">
    <source>
        <dbReference type="SAM" id="Phobius"/>
    </source>
</evidence>
<evidence type="ECO:0000256" key="9">
    <source>
        <dbReference type="RuleBase" id="RU000320"/>
    </source>
</evidence>
<dbReference type="RefSeq" id="WP_052504846.1">
    <property type="nucleotide sequence ID" value="NZ_LXEY01000017.1"/>
</dbReference>
<dbReference type="Proteomes" id="UP000078292">
    <property type="component" value="Unassembled WGS sequence"/>
</dbReference>
<dbReference type="GO" id="GO:0006811">
    <property type="term" value="P:monoatomic ion transport"/>
    <property type="evidence" value="ECO:0007669"/>
    <property type="project" value="UniProtKB-KW"/>
</dbReference>
<protein>
    <submittedName>
        <fullName evidence="16">Na+/H+ antiporter subunit A</fullName>
    </submittedName>
</protein>
<dbReference type="OrthoDB" id="9811798at2"/>
<sequence>MLIVLLALFVVALIAPLIIHKSGRSGFLILAAIPAAGFIWLAAQLPKVLASEELLASGAAADQQDTSLVQTWEWIKPLGIELSFRLDTLSAFLGLIVLGVGAAVLVYCARYFKAEEPRLGSFGAQFLAFAGAMFGLVVTDDLLVLYVFWEITSILSFLMIGYQAHRIFARRSAMTALMITTLGGLGMLIGLIMLGHAAGTYRVSEIVAQGADLLTGDFAGTYMTWAIGLVLLGAITKSAQVPFHFWLPAAMAAPTPVSAYLHAAAMVKAGIYLVARFAPAFAGENIWQFMVLGVGMWTMLVGGWRALRQTDIKLILAYGTVSQLGFLMIANGLGTAAAAQAGLAMLLAHSLFKAPLFMVVGAIDKITGTRDLTKLSGLRTSHPGLFWTAAIASLSMAGVPPLFGFIGKETVMQAATDWALWRTDAFLLGQPNFWGAVWSWAPLVIVVLGSILTVAYTARFMWAAFATKKVRAGGELQELPQTPALRGFGRLGLIPAALLSAAGVIAAFVPSWVGALPYEYSHTFEHIEGEHVEPLALWHGFNLALGLSAVIILIGIGLFGIRGHVSSVQAAVPTWLDMSRVYRHSLARLDDLAIWITGRTQRGDLSFYLYIILAVTGLAPLAILLFPTNSDDATISLPNAAFAGDWMLTGHPVYFVVAIVMILAAISAIRAKRRFWAVLLVSTTGYALAAVFAFQGSPDLALTQVLVESVLTVAMVLGLRVLPPEIPKVQEQHDKQWARALLAIGFGLVMMWIAATVMASRIADPISLAMPELSYYEGGGTNIVNVTLVDMRAWDTFGEITVLAAAATGVASLVFIAEREKRRKRISEISVGTVGAYRVEESAMNEAEVKSFRNFFNVQRQPWIVAGATMAPERRSIIFEVITRLIFHAIILVSLYLLISGHNLPGGGFAGGLLAGIAFAIRYVAGGRFELEQSIKIPAGIILGSGLAIAAVAGLVPLFFGGQVFQAYDVEVVLPLFGHVHFASAMVFDIGVYLVVIGLVVDVLRSLGSEVDRRYEIETRDRIEAEQRMTAARVSAQTSGGQRDD</sequence>
<dbReference type="EMBL" id="LXEY01000017">
    <property type="protein sequence ID" value="OAV61148.1"/>
    <property type="molecule type" value="Genomic_DNA"/>
</dbReference>
<dbReference type="InterPro" id="IPR001750">
    <property type="entry name" value="ND/Mrp_TM"/>
</dbReference>
<feature type="domain" description="NADH-Ubiquinone oxidoreductase (complex I) chain 5 N-terminal" evidence="12">
    <location>
        <begin position="76"/>
        <end position="122"/>
    </location>
</feature>
<keyword evidence="8 10" id="KW-0472">Membrane</keyword>
<feature type="domain" description="MrpA C-terminal/MbhE" evidence="15">
    <location>
        <begin position="740"/>
        <end position="814"/>
    </location>
</feature>
<evidence type="ECO:0000313" key="16">
    <source>
        <dbReference type="EMBL" id="OAV61148.1"/>
    </source>
</evidence>
<keyword evidence="6 10" id="KW-1133">Transmembrane helix</keyword>
<evidence type="ECO:0000256" key="6">
    <source>
        <dbReference type="ARBA" id="ARBA00022989"/>
    </source>
</evidence>
<evidence type="ECO:0000259" key="13">
    <source>
        <dbReference type="Pfam" id="PF04039"/>
    </source>
</evidence>
<reference evidence="16 17" key="1">
    <citation type="submission" date="2016-04" db="EMBL/GenBank/DDBJ databases">
        <title>First whole genome shotgun sequence of the bacterium Enteractinococcus sp. strain UASWS1574.</title>
        <authorList>
            <person name="Crovadore J."/>
            <person name="Chablais R."/>
            <person name="Lefort F."/>
        </authorList>
    </citation>
    <scope>NUCLEOTIDE SEQUENCE [LARGE SCALE GENOMIC DNA]</scope>
    <source>
        <strain evidence="16 17">UASWS1574</strain>
    </source>
</reference>
<keyword evidence="7" id="KW-0406">Ion transport</keyword>
<dbReference type="InterPro" id="IPR050616">
    <property type="entry name" value="CPA3_Na-H_Antiporter_A"/>
</dbReference>
<evidence type="ECO:0000256" key="3">
    <source>
        <dbReference type="ARBA" id="ARBA00022449"/>
    </source>
</evidence>
<dbReference type="InterPro" id="IPR025383">
    <property type="entry name" value="MrpA_C/MbhD"/>
</dbReference>
<dbReference type="STRING" id="1837282.A6F49_09225"/>
<dbReference type="Pfam" id="PF00361">
    <property type="entry name" value="Proton_antipo_M"/>
    <property type="match status" value="1"/>
</dbReference>
<dbReference type="PANTHER" id="PTHR43373:SF1">
    <property type="entry name" value="NA(+)_H(+) ANTIPORTER SUBUNIT A"/>
    <property type="match status" value="1"/>
</dbReference>
<feature type="transmembrane region" description="Helical" evidence="10">
    <location>
        <begin position="646"/>
        <end position="668"/>
    </location>
</feature>
<evidence type="ECO:0000256" key="1">
    <source>
        <dbReference type="ARBA" id="ARBA00004651"/>
    </source>
</evidence>
<gene>
    <name evidence="16" type="ORF">A6F49_09225</name>
</gene>
<feature type="transmembrane region" description="Helical" evidence="10">
    <location>
        <begin position="174"/>
        <end position="198"/>
    </location>
</feature>
<evidence type="ECO:0000313" key="17">
    <source>
        <dbReference type="Proteomes" id="UP000078292"/>
    </source>
</evidence>
<dbReference type="NCBIfam" id="NF009284">
    <property type="entry name" value="PRK12644.1"/>
    <property type="match status" value="1"/>
</dbReference>
<feature type="transmembrane region" description="Helical" evidence="10">
    <location>
        <begin position="937"/>
        <end position="960"/>
    </location>
</feature>
<evidence type="ECO:0000256" key="5">
    <source>
        <dbReference type="ARBA" id="ARBA00022692"/>
    </source>
</evidence>
<dbReference type="GO" id="GO:0015297">
    <property type="term" value="F:antiporter activity"/>
    <property type="evidence" value="ECO:0007669"/>
    <property type="project" value="UniProtKB-KW"/>
</dbReference>
<comment type="caution">
    <text evidence="16">The sequence shown here is derived from an EMBL/GenBank/DDBJ whole genome shotgun (WGS) entry which is preliminary data.</text>
</comment>
<dbReference type="InterPro" id="IPR001516">
    <property type="entry name" value="Proton_antipo_N"/>
</dbReference>
<dbReference type="Pfam" id="PF13244">
    <property type="entry name" value="MbhD"/>
    <property type="match status" value="1"/>
</dbReference>
<evidence type="ECO:0000259" key="11">
    <source>
        <dbReference type="Pfam" id="PF00361"/>
    </source>
</evidence>
<feature type="transmembrane region" description="Helical" evidence="10">
    <location>
        <begin position="675"/>
        <end position="694"/>
    </location>
</feature>
<feature type="domain" description="MrpA C-terminal/MbhD" evidence="14">
    <location>
        <begin position="659"/>
        <end position="723"/>
    </location>
</feature>
<evidence type="ECO:0000256" key="8">
    <source>
        <dbReference type="ARBA" id="ARBA00023136"/>
    </source>
</evidence>
<keyword evidence="2" id="KW-0813">Transport</keyword>
<proteinExistence type="predicted"/>
<feature type="transmembrane region" description="Helical" evidence="10">
    <location>
        <begin position="314"/>
        <end position="337"/>
    </location>
</feature>
<keyword evidence="4" id="KW-1003">Cell membrane</keyword>
<accession>A0A1B7LZQ7</accession>
<feature type="transmembrane region" description="Helical" evidence="10">
    <location>
        <begin position="607"/>
        <end position="626"/>
    </location>
</feature>
<dbReference type="GO" id="GO:0005886">
    <property type="term" value="C:plasma membrane"/>
    <property type="evidence" value="ECO:0007669"/>
    <property type="project" value="UniProtKB-SubCell"/>
</dbReference>
<evidence type="ECO:0000259" key="15">
    <source>
        <dbReference type="Pfam" id="PF20501"/>
    </source>
</evidence>
<dbReference type="PANTHER" id="PTHR43373">
    <property type="entry name" value="NA(+)/H(+) ANTIPORTER SUBUNIT"/>
    <property type="match status" value="1"/>
</dbReference>
<dbReference type="Pfam" id="PF00662">
    <property type="entry name" value="Proton_antipo_N"/>
    <property type="match status" value="1"/>
</dbReference>
<feature type="transmembrane region" description="Helical" evidence="10">
    <location>
        <begin position="384"/>
        <end position="406"/>
    </location>
</feature>
<evidence type="ECO:0000256" key="2">
    <source>
        <dbReference type="ARBA" id="ARBA00022448"/>
    </source>
</evidence>
<feature type="transmembrane region" description="Helical" evidence="10">
    <location>
        <begin position="877"/>
        <end position="899"/>
    </location>
</feature>
<feature type="transmembrane region" description="Helical" evidence="10">
    <location>
        <begin position="218"/>
        <end position="236"/>
    </location>
</feature>
<dbReference type="InterPro" id="IPR007182">
    <property type="entry name" value="MnhB"/>
</dbReference>
<dbReference type="Pfam" id="PF04039">
    <property type="entry name" value="MnhB"/>
    <property type="match status" value="1"/>
</dbReference>
<evidence type="ECO:0000259" key="12">
    <source>
        <dbReference type="Pfam" id="PF00662"/>
    </source>
</evidence>
<evidence type="ECO:0000256" key="4">
    <source>
        <dbReference type="ARBA" id="ARBA00022475"/>
    </source>
</evidence>
<feature type="transmembrane region" description="Helical" evidence="10">
    <location>
        <begin position="491"/>
        <end position="515"/>
    </location>
</feature>
<feature type="transmembrane region" description="Helical" evidence="10">
    <location>
        <begin position="287"/>
        <end position="307"/>
    </location>
</feature>
<feature type="transmembrane region" description="Helical" evidence="10">
    <location>
        <begin position="437"/>
        <end position="458"/>
    </location>
</feature>
<keyword evidence="3" id="KW-0050">Antiport</keyword>
<feature type="domain" description="NADH:quinone oxidoreductase/Mrp antiporter transmembrane" evidence="11">
    <location>
        <begin position="140"/>
        <end position="421"/>
    </location>
</feature>
<keyword evidence="5 9" id="KW-0812">Transmembrane</keyword>
<evidence type="ECO:0000259" key="14">
    <source>
        <dbReference type="Pfam" id="PF13244"/>
    </source>
</evidence>
<feature type="transmembrane region" description="Helical" evidence="10">
    <location>
        <begin position="91"/>
        <end position="112"/>
    </location>
</feature>
<feature type="transmembrane region" description="Helical" evidence="10">
    <location>
        <begin position="535"/>
        <end position="559"/>
    </location>
</feature>